<dbReference type="Proteomes" id="UP001233999">
    <property type="component" value="Unassembled WGS sequence"/>
</dbReference>
<organism evidence="6 7">
    <name type="scientific">Diploptera punctata</name>
    <name type="common">Pacific beetle cockroach</name>
    <dbReference type="NCBI Taxonomy" id="6984"/>
    <lineage>
        <taxon>Eukaryota</taxon>
        <taxon>Metazoa</taxon>
        <taxon>Ecdysozoa</taxon>
        <taxon>Arthropoda</taxon>
        <taxon>Hexapoda</taxon>
        <taxon>Insecta</taxon>
        <taxon>Pterygota</taxon>
        <taxon>Neoptera</taxon>
        <taxon>Polyneoptera</taxon>
        <taxon>Dictyoptera</taxon>
        <taxon>Blattodea</taxon>
        <taxon>Blaberoidea</taxon>
        <taxon>Blaberidae</taxon>
        <taxon>Diplopterinae</taxon>
        <taxon>Diploptera</taxon>
    </lineage>
</organism>
<accession>A0AAD8ESM8</accession>
<evidence type="ECO:0000256" key="5">
    <source>
        <dbReference type="ARBA" id="ARBA00023273"/>
    </source>
</evidence>
<keyword evidence="7" id="KW-1185">Reference proteome</keyword>
<dbReference type="AlphaFoldDB" id="A0AAD8ESM8"/>
<name>A0AAD8ESM8_DIPPU</name>
<dbReference type="InterPro" id="IPR006802">
    <property type="entry name" value="Radial_spoke"/>
</dbReference>
<sequence length="87" mass="9455">VLRNIFDPVNETGKWKKPKHININIEPNGSSRHLKVGPPLLTPLSEDASLETTPAWSVRQSSLLLPESAVAAVRSNIWPGAFAFAIG</sequence>
<keyword evidence="3" id="KW-0969">Cilium</keyword>
<evidence type="ECO:0000256" key="4">
    <source>
        <dbReference type="ARBA" id="ARBA00023212"/>
    </source>
</evidence>
<dbReference type="GO" id="GO:0060294">
    <property type="term" value="P:cilium movement involved in cell motility"/>
    <property type="evidence" value="ECO:0007669"/>
    <property type="project" value="InterPro"/>
</dbReference>
<keyword evidence="5" id="KW-0966">Cell projection</keyword>
<comment type="caution">
    <text evidence="6">The sequence shown here is derived from an EMBL/GenBank/DDBJ whole genome shotgun (WGS) entry which is preliminary data.</text>
</comment>
<evidence type="ECO:0000256" key="2">
    <source>
        <dbReference type="ARBA" id="ARBA00022490"/>
    </source>
</evidence>
<dbReference type="GO" id="GO:0001534">
    <property type="term" value="C:radial spoke"/>
    <property type="evidence" value="ECO:0007669"/>
    <property type="project" value="InterPro"/>
</dbReference>
<comment type="subcellular location">
    <subcellularLocation>
        <location evidence="1">Cytoplasm</location>
        <location evidence="1">Cytoskeleton</location>
        <location evidence="1">Cilium axoneme</location>
    </subcellularLocation>
</comment>
<keyword evidence="2" id="KW-0963">Cytoplasm</keyword>
<dbReference type="PANTHER" id="PTHR13159:SF0">
    <property type="entry name" value="RADIAL SPOKE HEAD 6 HOMOLOG A"/>
    <property type="match status" value="1"/>
</dbReference>
<feature type="non-terminal residue" evidence="6">
    <location>
        <position position="87"/>
    </location>
</feature>
<keyword evidence="4" id="KW-0206">Cytoskeleton</keyword>
<dbReference type="PANTHER" id="PTHR13159">
    <property type="entry name" value="RADIAL SPOKEHEAD-RELATED"/>
    <property type="match status" value="1"/>
</dbReference>
<proteinExistence type="predicted"/>
<dbReference type="GO" id="GO:0035082">
    <property type="term" value="P:axoneme assembly"/>
    <property type="evidence" value="ECO:0007669"/>
    <property type="project" value="TreeGrafter"/>
</dbReference>
<reference evidence="6" key="2">
    <citation type="submission" date="2023-05" db="EMBL/GenBank/DDBJ databases">
        <authorList>
            <person name="Fouks B."/>
        </authorList>
    </citation>
    <scope>NUCLEOTIDE SEQUENCE</scope>
    <source>
        <strain evidence="6">Stay&amp;Tobe</strain>
        <tissue evidence="6">Testes</tissue>
    </source>
</reference>
<dbReference type="Pfam" id="PF04712">
    <property type="entry name" value="Radial_spoke"/>
    <property type="match status" value="1"/>
</dbReference>
<reference evidence="6" key="1">
    <citation type="journal article" date="2023" name="IScience">
        <title>Live-bearing cockroach genome reveals convergent evolutionary mechanisms linked to viviparity in insects and beyond.</title>
        <authorList>
            <person name="Fouks B."/>
            <person name="Harrison M.C."/>
            <person name="Mikhailova A.A."/>
            <person name="Marchal E."/>
            <person name="English S."/>
            <person name="Carruthers M."/>
            <person name="Jennings E.C."/>
            <person name="Chiamaka E.L."/>
            <person name="Frigard R.A."/>
            <person name="Pippel M."/>
            <person name="Attardo G.M."/>
            <person name="Benoit J.B."/>
            <person name="Bornberg-Bauer E."/>
            <person name="Tobe S.S."/>
        </authorList>
    </citation>
    <scope>NUCLEOTIDE SEQUENCE</scope>
    <source>
        <strain evidence="6">Stay&amp;Tobe</strain>
    </source>
</reference>
<dbReference type="EMBL" id="JASPKZ010000435">
    <property type="protein sequence ID" value="KAJ9600252.1"/>
    <property type="molecule type" value="Genomic_DNA"/>
</dbReference>
<evidence type="ECO:0000313" key="6">
    <source>
        <dbReference type="EMBL" id="KAJ9600252.1"/>
    </source>
</evidence>
<feature type="non-terminal residue" evidence="6">
    <location>
        <position position="1"/>
    </location>
</feature>
<evidence type="ECO:0000313" key="7">
    <source>
        <dbReference type="Proteomes" id="UP001233999"/>
    </source>
</evidence>
<protein>
    <submittedName>
        <fullName evidence="6">Uncharacterized protein</fullName>
    </submittedName>
</protein>
<evidence type="ECO:0000256" key="1">
    <source>
        <dbReference type="ARBA" id="ARBA00004430"/>
    </source>
</evidence>
<evidence type="ECO:0000256" key="3">
    <source>
        <dbReference type="ARBA" id="ARBA00023069"/>
    </source>
</evidence>
<gene>
    <name evidence="6" type="ORF">L9F63_009428</name>
</gene>